<name>A0A0K8P4J9_PISS1</name>
<proteinExistence type="predicted"/>
<dbReference type="OrthoDB" id="9783269at2"/>
<protein>
    <submittedName>
        <fullName evidence="3">Phosphoglycerate mutase family</fullName>
    </submittedName>
</protein>
<dbReference type="EMBL" id="BBYR01000051">
    <property type="protein sequence ID" value="GAP37582.1"/>
    <property type="molecule type" value="Genomic_DNA"/>
</dbReference>
<dbReference type="Pfam" id="PF00300">
    <property type="entry name" value="His_Phos_1"/>
    <property type="match status" value="1"/>
</dbReference>
<dbReference type="InterPro" id="IPR029033">
    <property type="entry name" value="His_PPase_superfam"/>
</dbReference>
<dbReference type="Proteomes" id="UP000037660">
    <property type="component" value="Unassembled WGS sequence"/>
</dbReference>
<reference evidence="4" key="1">
    <citation type="submission" date="2015-07" db="EMBL/GenBank/DDBJ databases">
        <title>Discovery of a poly(ethylene terephthalate assimilation.</title>
        <authorList>
            <person name="Yoshida S."/>
            <person name="Hiraga K."/>
            <person name="Takehana T."/>
            <person name="Taniguchi I."/>
            <person name="Yamaji H."/>
            <person name="Maeda Y."/>
            <person name="Toyohara K."/>
            <person name="Miyamoto K."/>
            <person name="Kimura Y."/>
            <person name="Oda K."/>
        </authorList>
    </citation>
    <scope>NUCLEOTIDE SEQUENCE [LARGE SCALE GENOMIC DNA]</scope>
    <source>
        <strain evidence="4">NBRC 110686 / TISTR 2288 / 201-F6</strain>
    </source>
</reference>
<dbReference type="PANTHER" id="PTHR48100:SF1">
    <property type="entry name" value="HISTIDINE PHOSPHATASE FAMILY PROTEIN-RELATED"/>
    <property type="match status" value="1"/>
</dbReference>
<dbReference type="AlphaFoldDB" id="A0A0K8P4J9"/>
<feature type="binding site" evidence="2">
    <location>
        <begin position="12"/>
        <end position="19"/>
    </location>
    <ligand>
        <name>substrate</name>
    </ligand>
</feature>
<dbReference type="GO" id="GO:0016791">
    <property type="term" value="F:phosphatase activity"/>
    <property type="evidence" value="ECO:0007669"/>
    <property type="project" value="TreeGrafter"/>
</dbReference>
<evidence type="ECO:0000313" key="3">
    <source>
        <dbReference type="EMBL" id="GAP37582.1"/>
    </source>
</evidence>
<feature type="binding site" evidence="2">
    <location>
        <position position="62"/>
    </location>
    <ligand>
        <name>substrate</name>
    </ligand>
</feature>
<dbReference type="SMART" id="SM00855">
    <property type="entry name" value="PGAM"/>
    <property type="match status" value="1"/>
</dbReference>
<dbReference type="InterPro" id="IPR050275">
    <property type="entry name" value="PGM_Phosphatase"/>
</dbReference>
<dbReference type="STRING" id="1547922.ISF6_3527"/>
<dbReference type="InterPro" id="IPR013078">
    <property type="entry name" value="His_Pase_superF_clade-1"/>
</dbReference>
<dbReference type="Gene3D" id="3.40.50.1240">
    <property type="entry name" value="Phosphoglycerate mutase-like"/>
    <property type="match status" value="1"/>
</dbReference>
<dbReference type="PANTHER" id="PTHR48100">
    <property type="entry name" value="BROAD-SPECIFICITY PHOSPHATASE YOR283W-RELATED"/>
    <property type="match status" value="1"/>
</dbReference>
<keyword evidence="4" id="KW-1185">Reference proteome</keyword>
<organism evidence="3 4">
    <name type="scientific">Piscinibacter sakaiensis</name>
    <name type="common">Ideonella sakaiensis</name>
    <dbReference type="NCBI Taxonomy" id="1547922"/>
    <lineage>
        <taxon>Bacteria</taxon>
        <taxon>Pseudomonadati</taxon>
        <taxon>Pseudomonadota</taxon>
        <taxon>Betaproteobacteria</taxon>
        <taxon>Burkholderiales</taxon>
        <taxon>Sphaerotilaceae</taxon>
        <taxon>Piscinibacter</taxon>
    </lineage>
</organism>
<gene>
    <name evidence="3" type="ORF">ISF6_3527</name>
</gene>
<dbReference type="RefSeq" id="WP_054021507.1">
    <property type="nucleotide sequence ID" value="NZ_BBYR01000051.1"/>
</dbReference>
<feature type="active site" description="Tele-phosphohistidine intermediate" evidence="1">
    <location>
        <position position="13"/>
    </location>
</feature>
<evidence type="ECO:0000256" key="2">
    <source>
        <dbReference type="PIRSR" id="PIRSR613078-2"/>
    </source>
</evidence>
<accession>A0A0K8P4J9</accession>
<evidence type="ECO:0000313" key="4">
    <source>
        <dbReference type="Proteomes" id="UP000037660"/>
    </source>
</evidence>
<feature type="active site" description="Proton donor/acceptor" evidence="1">
    <location>
        <position position="86"/>
    </location>
</feature>
<evidence type="ECO:0000256" key="1">
    <source>
        <dbReference type="PIRSR" id="PIRSR613078-1"/>
    </source>
</evidence>
<dbReference type="SUPFAM" id="SSF53254">
    <property type="entry name" value="Phosphoglycerate mutase-like"/>
    <property type="match status" value="1"/>
</dbReference>
<dbReference type="CDD" id="cd07067">
    <property type="entry name" value="HP_PGM_like"/>
    <property type="match status" value="1"/>
</dbReference>
<sequence length="226" mass="24284">MSLQATRVLAIRHGETAWNVDTRIQGQLDIGLNPTGRRQAERLARALAQEPLAAVYSSDLSRAVDTARPVAAAAGRPLRLDAGLRERAFGRFEGRTFDEIAQAWPDDSLRWRRRDPSFGPAGGETLSAFYDRCVATAERLAAAHPGEAIALVAHGGVLDCLYRAATRLDLQAPRTWLVANAGINRLLYTGEGFTLVGWADLGHLQDLSLDEFADGGAAADRAGPAA</sequence>
<dbReference type="GO" id="GO:0005737">
    <property type="term" value="C:cytoplasm"/>
    <property type="evidence" value="ECO:0007669"/>
    <property type="project" value="TreeGrafter"/>
</dbReference>
<feature type="binding site" evidence="2">
    <location>
        <begin position="113"/>
        <end position="114"/>
    </location>
    <ligand>
        <name>substrate</name>
    </ligand>
</feature>
<reference evidence="3 4" key="2">
    <citation type="journal article" date="2016" name="Science">
        <title>A bacterium that degrades and assimilates poly(ethylene terephthalate).</title>
        <authorList>
            <person name="Yoshida S."/>
            <person name="Hiraga K."/>
            <person name="Takehana T."/>
            <person name="Taniguchi I."/>
            <person name="Yamaji H."/>
            <person name="Maeda Y."/>
            <person name="Toyohara K."/>
            <person name="Miyamoto K."/>
            <person name="Kimura Y."/>
            <person name="Oda K."/>
        </authorList>
    </citation>
    <scope>NUCLEOTIDE SEQUENCE [LARGE SCALE GENOMIC DNA]</scope>
    <source>
        <strain evidence="4">NBRC 110686 / TISTR 2288 / 201-F6</strain>
    </source>
</reference>
<comment type="caution">
    <text evidence="3">The sequence shown here is derived from an EMBL/GenBank/DDBJ whole genome shotgun (WGS) entry which is preliminary data.</text>
</comment>